<gene>
    <name evidence="1" type="ORF">GGQ93_000801</name>
</gene>
<name>A0A7W9C4R7_9CAUL</name>
<evidence type="ECO:0000313" key="1">
    <source>
        <dbReference type="EMBL" id="MBB5739110.1"/>
    </source>
</evidence>
<dbReference type="EMBL" id="JACHOQ010000001">
    <property type="protein sequence ID" value="MBB5739110.1"/>
    <property type="molecule type" value="Genomic_DNA"/>
</dbReference>
<protein>
    <submittedName>
        <fullName evidence="1">Glutathione synthase/RimK-type ligase-like ATP-grasp enzyme</fullName>
    </submittedName>
</protein>
<dbReference type="SUPFAM" id="SSF56059">
    <property type="entry name" value="Glutathione synthetase ATP-binding domain-like"/>
    <property type="match status" value="1"/>
</dbReference>
<comment type="caution">
    <text evidence="1">The sequence shown here is derived from an EMBL/GenBank/DDBJ whole genome shotgun (WGS) entry which is preliminary data.</text>
</comment>
<accession>A0A7W9C4R7</accession>
<dbReference type="PANTHER" id="PTHR39217:SF1">
    <property type="entry name" value="GLUTATHIONE SYNTHETASE"/>
    <property type="match status" value="1"/>
</dbReference>
<keyword evidence="2" id="KW-1185">Reference proteome</keyword>
<dbReference type="PANTHER" id="PTHR39217">
    <property type="match status" value="1"/>
</dbReference>
<keyword evidence="1" id="KW-0436">Ligase</keyword>
<organism evidence="1 2">
    <name type="scientific">Brevundimonas aurantiaca</name>
    <dbReference type="NCBI Taxonomy" id="74316"/>
    <lineage>
        <taxon>Bacteria</taxon>
        <taxon>Pseudomonadati</taxon>
        <taxon>Pseudomonadota</taxon>
        <taxon>Alphaproteobacteria</taxon>
        <taxon>Caulobacterales</taxon>
        <taxon>Caulobacteraceae</taxon>
        <taxon>Brevundimonas</taxon>
    </lineage>
</organism>
<dbReference type="InterPro" id="IPR013815">
    <property type="entry name" value="ATP_grasp_subdomain_1"/>
</dbReference>
<dbReference type="Gene3D" id="3.30.470.20">
    <property type="entry name" value="ATP-grasp fold, B domain"/>
    <property type="match status" value="1"/>
</dbReference>
<dbReference type="GO" id="GO:0005524">
    <property type="term" value="F:ATP binding"/>
    <property type="evidence" value="ECO:0007669"/>
    <property type="project" value="InterPro"/>
</dbReference>
<proteinExistence type="predicted"/>
<dbReference type="Gene3D" id="3.30.1490.20">
    <property type="entry name" value="ATP-grasp fold, A domain"/>
    <property type="match status" value="1"/>
</dbReference>
<reference evidence="1 2" key="1">
    <citation type="submission" date="2020-08" db="EMBL/GenBank/DDBJ databases">
        <title>Genomic Encyclopedia of Type Strains, Phase IV (KMG-IV): sequencing the most valuable type-strain genomes for metagenomic binning, comparative biology and taxonomic classification.</title>
        <authorList>
            <person name="Goeker M."/>
        </authorList>
    </citation>
    <scope>NUCLEOTIDE SEQUENCE [LARGE SCALE GENOMIC DNA]</scope>
    <source>
        <strain evidence="1 2">DSM 4731</strain>
    </source>
</reference>
<dbReference type="Proteomes" id="UP000527324">
    <property type="component" value="Unassembled WGS sequence"/>
</dbReference>
<evidence type="ECO:0000313" key="2">
    <source>
        <dbReference type="Proteomes" id="UP000527324"/>
    </source>
</evidence>
<dbReference type="RefSeq" id="WP_183215205.1">
    <property type="nucleotide sequence ID" value="NZ_CAJFZW010000037.1"/>
</dbReference>
<dbReference type="AlphaFoldDB" id="A0A7W9C4R7"/>
<sequence>MTRIAVLTPDPADKSYIGRWPEVLARLKATLETTGAEITPTPWSDHVEDASGLEGHDLILPVIAWGYHRDHARWLKACATWATAGLPIANPASVLGWNSDKTYLARLADKGVPIPPTRWSEAITQDQVDAAFAETGAPTLIIKPTVSAGAFRTLRLTPGQPLTEAPEGPAMIQPYLKSIETEGETSLLFFGGRFSHAVNKRPVPGDFRIQIQFGGLYTTVTPDAAAFALAEQVLAAVEEPLLYARIDLARDDAGAWVLMEAELIEPDFYLDHDSANGAGFAEAVRNRL</sequence>
<dbReference type="GO" id="GO:0016874">
    <property type="term" value="F:ligase activity"/>
    <property type="evidence" value="ECO:0007669"/>
    <property type="project" value="UniProtKB-KW"/>
</dbReference>
<dbReference type="InterPro" id="IPR053191">
    <property type="entry name" value="DcsG_Biosynth_Enzyme"/>
</dbReference>